<accession>A0A382G905</accession>
<dbReference type="InterPro" id="IPR038404">
    <property type="entry name" value="TRAP_DctP_sf"/>
</dbReference>
<dbReference type="Gene3D" id="3.40.190.10">
    <property type="entry name" value="Periplasmic binding protein-like II"/>
    <property type="match status" value="1"/>
</dbReference>
<dbReference type="EMBL" id="UINC01053761">
    <property type="protein sequence ID" value="SVB70681.1"/>
    <property type="molecule type" value="Genomic_DNA"/>
</dbReference>
<gene>
    <name evidence="1" type="ORF">METZ01_LOCUS223535</name>
</gene>
<protein>
    <submittedName>
        <fullName evidence="1">Uncharacterized protein</fullName>
    </submittedName>
</protein>
<sequence length="79" mass="9094">KLKNKLGVNVYRTPDSIMQAQLDAWDIIVDKFNAKDAFFKKVVESQKEYAKKVMAYLLLNAPDYGMAYRHHFGEPAEAI</sequence>
<organism evidence="1">
    <name type="scientific">marine metagenome</name>
    <dbReference type="NCBI Taxonomy" id="408172"/>
    <lineage>
        <taxon>unclassified sequences</taxon>
        <taxon>metagenomes</taxon>
        <taxon>ecological metagenomes</taxon>
    </lineage>
</organism>
<evidence type="ECO:0000313" key="1">
    <source>
        <dbReference type="EMBL" id="SVB70681.1"/>
    </source>
</evidence>
<reference evidence="1" key="1">
    <citation type="submission" date="2018-05" db="EMBL/GenBank/DDBJ databases">
        <authorList>
            <person name="Lanie J.A."/>
            <person name="Ng W.-L."/>
            <person name="Kazmierczak K.M."/>
            <person name="Andrzejewski T.M."/>
            <person name="Davidsen T.M."/>
            <person name="Wayne K.J."/>
            <person name="Tettelin H."/>
            <person name="Glass J.I."/>
            <person name="Rusch D."/>
            <person name="Podicherti R."/>
            <person name="Tsui H.-C.T."/>
            <person name="Winkler M.E."/>
        </authorList>
    </citation>
    <scope>NUCLEOTIDE SEQUENCE</scope>
</reference>
<feature type="non-terminal residue" evidence="1">
    <location>
        <position position="1"/>
    </location>
</feature>
<name>A0A382G905_9ZZZZ</name>
<proteinExistence type="predicted"/>
<dbReference type="Gene3D" id="3.40.190.170">
    <property type="entry name" value="Bacterial extracellular solute-binding protein, family 7"/>
    <property type="match status" value="1"/>
</dbReference>
<dbReference type="AlphaFoldDB" id="A0A382G905"/>